<accession>A0A0A1DU37</accession>
<dbReference type="OrthoDB" id="4774469at2"/>
<dbReference type="eggNOG" id="ENOG502ZWTE">
    <property type="taxonomic scope" value="Bacteria"/>
</dbReference>
<sequence length="99" mass="10555">MYGGFVGAASSLEMWINVGIAFVLLVVKIFAFVSALLYSGESYVAADKLNKATWTLILGIGVLLQVVPIPLSIVNLAMLVAACVYLADVRPALAGLRRR</sequence>
<organism evidence="1 2">
    <name type="scientific">Nocardioides simplex</name>
    <name type="common">Arthrobacter simplex</name>
    <dbReference type="NCBI Taxonomy" id="2045"/>
    <lineage>
        <taxon>Bacteria</taxon>
        <taxon>Bacillati</taxon>
        <taxon>Actinomycetota</taxon>
        <taxon>Actinomycetes</taxon>
        <taxon>Propionibacteriales</taxon>
        <taxon>Nocardioidaceae</taxon>
        <taxon>Pimelobacter</taxon>
    </lineage>
</organism>
<protein>
    <submittedName>
        <fullName evidence="1">Conserved membrane protein</fullName>
    </submittedName>
</protein>
<dbReference type="HOGENOM" id="CLU_135072_2_0_11"/>
<evidence type="ECO:0000313" key="2">
    <source>
        <dbReference type="Proteomes" id="UP000030300"/>
    </source>
</evidence>
<dbReference type="STRING" id="2045.KR76_22515"/>
<gene>
    <name evidence="1" type="ORF">KR76_22515</name>
</gene>
<dbReference type="Pfam" id="PF10724">
    <property type="entry name" value="DUF2516"/>
    <property type="match status" value="1"/>
</dbReference>
<dbReference type="AlphaFoldDB" id="A0A0A1DU37"/>
<name>A0A0A1DU37_NOCSI</name>
<proteinExistence type="predicted"/>
<dbReference type="Proteomes" id="UP000030300">
    <property type="component" value="Chromosome"/>
</dbReference>
<dbReference type="GeneID" id="96611556"/>
<dbReference type="KEGG" id="psim:KR76_22515"/>
<dbReference type="EMBL" id="CP009896">
    <property type="protein sequence ID" value="AIY20122.2"/>
    <property type="molecule type" value="Genomic_DNA"/>
</dbReference>
<reference evidence="1 2" key="1">
    <citation type="journal article" date="2015" name="Genome Announc.">
        <title>Complete Genome Sequence of Steroid-Transforming Nocardioides simplex VKM Ac-2033D.</title>
        <authorList>
            <person name="Shtratnikova V.Y."/>
            <person name="Schelkunov M.I."/>
            <person name="Pekov Y.A."/>
            <person name="Fokina V.V."/>
            <person name="Logacheva M.D."/>
            <person name="Sokolov S.L."/>
            <person name="Bragin E.Y."/>
            <person name="Ashapkin V.V."/>
            <person name="Donova M.V."/>
        </authorList>
    </citation>
    <scope>NUCLEOTIDE SEQUENCE [LARGE SCALE GENOMIC DNA]</scope>
    <source>
        <strain evidence="1 2">VKM Ac-2033D</strain>
    </source>
</reference>
<keyword evidence="2" id="KW-1185">Reference proteome</keyword>
<evidence type="ECO:0000313" key="1">
    <source>
        <dbReference type="EMBL" id="AIY20122.2"/>
    </source>
</evidence>
<dbReference type="InterPro" id="IPR019662">
    <property type="entry name" value="DUF2516"/>
</dbReference>
<dbReference type="RefSeq" id="WP_052138990.1">
    <property type="nucleotide sequence ID" value="NZ_BJMC01000013.1"/>
</dbReference>